<dbReference type="CDD" id="cd04278">
    <property type="entry name" value="ZnMc_MMP"/>
    <property type="match status" value="1"/>
</dbReference>
<dbReference type="PANTHER" id="PTHR10201">
    <property type="entry name" value="MATRIX METALLOPROTEINASE"/>
    <property type="match status" value="1"/>
</dbReference>
<dbReference type="InterPro" id="IPR001818">
    <property type="entry name" value="Pept_M10_metallopeptidase"/>
</dbReference>
<keyword evidence="9" id="KW-0378">Hydrolase</keyword>
<feature type="binding site" evidence="17">
    <location>
        <position position="231"/>
    </location>
    <ligand>
        <name>Zn(2+)</name>
        <dbReference type="ChEBI" id="CHEBI:29105"/>
        <label>2</label>
        <note>catalytic</note>
    </ligand>
</feature>
<feature type="binding site" evidence="18">
    <location>
        <position position="186"/>
    </location>
    <ligand>
        <name>Zn(2+)</name>
        <dbReference type="ChEBI" id="CHEBI:29105"/>
        <label>1</label>
    </ligand>
</feature>
<dbReference type="InterPro" id="IPR036375">
    <property type="entry name" value="Hemopexin-like_dom_sf"/>
</dbReference>
<dbReference type="InterPro" id="IPR021190">
    <property type="entry name" value="Pept_M10A"/>
</dbReference>
<dbReference type="PROSITE" id="PS51642">
    <property type="entry name" value="HEMOPEXIN_2"/>
    <property type="match status" value="3"/>
</dbReference>
<feature type="signal peptide" evidence="23">
    <location>
        <begin position="1"/>
        <end position="21"/>
    </location>
</feature>
<keyword evidence="3" id="KW-0964">Secreted</keyword>
<dbReference type="GO" id="GO:0030198">
    <property type="term" value="P:extracellular matrix organization"/>
    <property type="evidence" value="ECO:0007669"/>
    <property type="project" value="TreeGrafter"/>
</dbReference>
<keyword evidence="5" id="KW-0645">Protease</keyword>
<feature type="binding site" evidence="17">
    <location>
        <position position="225"/>
    </location>
    <ligand>
        <name>Zn(2+)</name>
        <dbReference type="ChEBI" id="CHEBI:29105"/>
        <label>2</label>
        <note>catalytic</note>
    </ligand>
</feature>
<evidence type="ECO:0000259" key="24">
    <source>
        <dbReference type="SMART" id="SM00235"/>
    </source>
</evidence>
<feature type="binding site" evidence="18">
    <location>
        <position position="239"/>
    </location>
    <ligand>
        <name>Zn(2+)</name>
        <dbReference type="ChEBI" id="CHEBI:29105"/>
        <label>2</label>
        <note>catalytic</note>
    </ligand>
</feature>
<dbReference type="GO" id="GO:0004222">
    <property type="term" value="F:metalloendopeptidase activity"/>
    <property type="evidence" value="ECO:0007669"/>
    <property type="project" value="InterPro"/>
</dbReference>
<dbReference type="GO" id="GO:0030574">
    <property type="term" value="P:collagen catabolic process"/>
    <property type="evidence" value="ECO:0007669"/>
    <property type="project" value="UniProtKB-KW"/>
</dbReference>
<proteinExistence type="inferred from homology"/>
<feature type="binding site" evidence="17">
    <location>
        <position position="221"/>
    </location>
    <ligand>
        <name>Zn(2+)</name>
        <dbReference type="ChEBI" id="CHEBI:29105"/>
        <label>2</label>
        <note>catalytic</note>
    </ligand>
</feature>
<dbReference type="InterPro" id="IPR006026">
    <property type="entry name" value="Peptidase_Metallo"/>
</dbReference>
<evidence type="ECO:0000313" key="26">
    <source>
        <dbReference type="Proteomes" id="UP000694414"/>
    </source>
</evidence>
<evidence type="ECO:0000256" key="14">
    <source>
        <dbReference type="ARBA" id="ARBA00023145"/>
    </source>
</evidence>
<name>A0A8C9DJ46_PROSS</name>
<keyword evidence="4" id="KW-0272">Extracellular matrix</keyword>
<dbReference type="InterPro" id="IPR033739">
    <property type="entry name" value="M10A_MMP"/>
</dbReference>
<feature type="binding site" evidence="18">
    <location>
        <position position="197"/>
    </location>
    <ligand>
        <name>Ca(2+)</name>
        <dbReference type="ChEBI" id="CHEBI:29108"/>
        <label>2</label>
    </ligand>
</feature>
<feature type="active site" evidence="16">
    <location>
        <position position="222"/>
    </location>
</feature>
<feature type="domain" description="Peptidase metallopeptidase" evidence="24">
    <location>
        <begin position="107"/>
        <end position="265"/>
    </location>
</feature>
<dbReference type="GeneTree" id="ENSGT00940000154907"/>
<dbReference type="InterPro" id="IPR024079">
    <property type="entry name" value="MetalloPept_cat_dom_sf"/>
</dbReference>
<dbReference type="PIRSF" id="PIRSF001191">
    <property type="entry name" value="Peptidase_M10A_matrix"/>
    <property type="match status" value="1"/>
</dbReference>
<accession>A0A8C9DJ46</accession>
<feature type="binding site" evidence="18">
    <location>
        <position position="204"/>
    </location>
    <ligand>
        <name>Ca(2+)</name>
        <dbReference type="ChEBI" id="CHEBI:29108"/>
        <label>3</label>
    </ligand>
</feature>
<dbReference type="Pfam" id="PF00045">
    <property type="entry name" value="Hemopexin"/>
    <property type="match status" value="4"/>
</dbReference>
<dbReference type="FunFam" id="3.40.390.10:FF:000007">
    <property type="entry name" value="Collagenase 3"/>
    <property type="match status" value="1"/>
</dbReference>
<evidence type="ECO:0000256" key="21">
    <source>
        <dbReference type="PIRSR" id="PIRSR621190-5"/>
    </source>
</evidence>
<dbReference type="SMART" id="SM00120">
    <property type="entry name" value="HX"/>
    <property type="match status" value="4"/>
</dbReference>
<feature type="binding site" evidence="18">
    <location>
        <position position="204"/>
    </location>
    <ligand>
        <name>Ca(2+)</name>
        <dbReference type="ChEBI" id="CHEBI:29108"/>
        <label>1</label>
    </ligand>
</feature>
<comment type="similarity">
    <text evidence="2">Belongs to the peptidase M10A family.</text>
</comment>
<dbReference type="InterPro" id="IPR036365">
    <property type="entry name" value="PGBD-like_sf"/>
</dbReference>
<evidence type="ECO:0000256" key="16">
    <source>
        <dbReference type="PIRSR" id="PIRSR001191-1"/>
    </source>
</evidence>
<keyword evidence="14" id="KW-0865">Zymogen</keyword>
<dbReference type="PROSITE" id="PS00546">
    <property type="entry name" value="CYSTEINE_SWITCH"/>
    <property type="match status" value="1"/>
</dbReference>
<evidence type="ECO:0000256" key="3">
    <source>
        <dbReference type="ARBA" id="ARBA00022525"/>
    </source>
</evidence>
<comment type="cofactor">
    <cofactor evidence="18">
        <name>Ca(2+)</name>
        <dbReference type="ChEBI" id="CHEBI:29108"/>
    </cofactor>
    <text evidence="18">Can bind about 5 Ca(2+) ions per subunit.</text>
</comment>
<feature type="binding site" evidence="18">
    <location>
        <position position="172"/>
    </location>
    <ligand>
        <name>Zn(2+)</name>
        <dbReference type="ChEBI" id="CHEBI:29105"/>
        <label>1</label>
    </ligand>
</feature>
<keyword evidence="7 23" id="KW-0732">Signal</keyword>
<evidence type="ECO:0000256" key="6">
    <source>
        <dbReference type="ARBA" id="ARBA00022723"/>
    </source>
</evidence>
<reference evidence="25" key="2">
    <citation type="submission" date="2025-09" db="UniProtKB">
        <authorList>
            <consortium name="Ensembl"/>
        </authorList>
    </citation>
    <scope>IDENTIFICATION</scope>
</reference>
<evidence type="ECO:0000256" key="12">
    <source>
        <dbReference type="ARBA" id="ARBA00023049"/>
    </source>
</evidence>
<dbReference type="Gene3D" id="3.40.390.10">
    <property type="entry name" value="Collagenase (Catalytic Domain)"/>
    <property type="match status" value="1"/>
</dbReference>
<dbReference type="Ensembl" id="ENSPSMT00000015144.1">
    <property type="protein sequence ID" value="ENSPSMP00000013001.1"/>
    <property type="gene ID" value="ENSPSMG00000009358.1"/>
</dbReference>
<dbReference type="InterPro" id="IPR000585">
    <property type="entry name" value="Hemopexin-like_dom"/>
</dbReference>
<feature type="binding site" evidence="18">
    <location>
        <position position="419"/>
    </location>
    <ligand>
        <name>Ca(2+)</name>
        <dbReference type="ChEBI" id="CHEBI:29108"/>
        <label>4</label>
    </ligand>
</feature>
<evidence type="ECO:0000256" key="11">
    <source>
        <dbReference type="ARBA" id="ARBA00022837"/>
    </source>
</evidence>
<comment type="cofactor">
    <cofactor evidence="18">
        <name>Zn(2+)</name>
        <dbReference type="ChEBI" id="CHEBI:29105"/>
    </cofactor>
    <text evidence="18">Binds 2 Zn(2+) ions per subunit.</text>
</comment>
<feature type="chain" id="PRO_5034870934" description="Peptidase metallopeptidase domain-containing protein" evidence="23">
    <location>
        <begin position="22"/>
        <end position="461"/>
    </location>
</feature>
<evidence type="ECO:0000256" key="13">
    <source>
        <dbReference type="ARBA" id="ARBA00023105"/>
    </source>
</evidence>
<dbReference type="InterPro" id="IPR018487">
    <property type="entry name" value="Hemopexin-like_repeat"/>
</dbReference>
<keyword evidence="26" id="KW-1185">Reference proteome</keyword>
<dbReference type="Proteomes" id="UP000694414">
    <property type="component" value="Unplaced"/>
</dbReference>
<dbReference type="GO" id="GO:0031012">
    <property type="term" value="C:extracellular matrix"/>
    <property type="evidence" value="ECO:0007669"/>
    <property type="project" value="InterPro"/>
</dbReference>
<evidence type="ECO:0000256" key="23">
    <source>
        <dbReference type="SAM" id="SignalP"/>
    </source>
</evidence>
<evidence type="ECO:0000256" key="18">
    <source>
        <dbReference type="PIRSR" id="PIRSR621190-2"/>
    </source>
</evidence>
<feature type="binding site" evidence="18">
    <location>
        <position position="278"/>
    </location>
    <ligand>
        <name>Ca(2+)</name>
        <dbReference type="ChEBI" id="CHEBI:29108"/>
        <label>4</label>
    </ligand>
</feature>
<dbReference type="SMART" id="SM00235">
    <property type="entry name" value="ZnMc"/>
    <property type="match status" value="1"/>
</dbReference>
<dbReference type="GO" id="GO:0006508">
    <property type="term" value="P:proteolysis"/>
    <property type="evidence" value="ECO:0007669"/>
    <property type="project" value="UniProtKB-KW"/>
</dbReference>
<dbReference type="PANTHER" id="PTHR10201:SF151">
    <property type="entry name" value="INTERSTITIAL COLLAGENASE"/>
    <property type="match status" value="1"/>
</dbReference>
<feature type="binding site" evidence="18">
    <location>
        <position position="178"/>
    </location>
    <ligand>
        <name>Ca(2+)</name>
        <dbReference type="ChEBI" id="CHEBI:29108"/>
        <label>3</label>
    </ligand>
</feature>
<keyword evidence="13" id="KW-0177">Collagen degradation</keyword>
<evidence type="ECO:0000256" key="4">
    <source>
        <dbReference type="ARBA" id="ARBA00022530"/>
    </source>
</evidence>
<feature type="binding site" evidence="18">
    <location>
        <position position="195"/>
    </location>
    <ligand>
        <name>Ca(2+)</name>
        <dbReference type="ChEBI" id="CHEBI:29108"/>
        <label>2</label>
    </ligand>
</feature>
<evidence type="ECO:0000256" key="17">
    <source>
        <dbReference type="PIRSR" id="PIRSR001191-2"/>
    </source>
</evidence>
<evidence type="ECO:0000256" key="20">
    <source>
        <dbReference type="PIRSR" id="PIRSR621190-4"/>
    </source>
</evidence>
<keyword evidence="11 18" id="KW-0106">Calcium</keyword>
<feature type="modified residue" description="Phosphotyrosine; by PKDCC" evidence="20">
    <location>
        <position position="352"/>
    </location>
</feature>
<feature type="binding site" evidence="18">
    <location>
        <position position="170"/>
    </location>
    <ligand>
        <name>Zn(2+)</name>
        <dbReference type="ChEBI" id="CHEBI:29105"/>
        <label>1</label>
    </ligand>
</feature>
<dbReference type="FunFam" id="2.110.10.10:FF:000002">
    <property type="entry name" value="Matrix metallopeptidase 3"/>
    <property type="match status" value="1"/>
</dbReference>
<evidence type="ECO:0000256" key="19">
    <source>
        <dbReference type="PIRSR" id="PIRSR621190-3"/>
    </source>
</evidence>
<dbReference type="CDD" id="cd00094">
    <property type="entry name" value="HX"/>
    <property type="match status" value="1"/>
</dbReference>
<evidence type="ECO:0000256" key="15">
    <source>
        <dbReference type="ARBA" id="ARBA00023157"/>
    </source>
</evidence>
<dbReference type="Pfam" id="PF01471">
    <property type="entry name" value="PG_binding_1"/>
    <property type="match status" value="1"/>
</dbReference>
<dbReference type="GO" id="GO:0008270">
    <property type="term" value="F:zinc ion binding"/>
    <property type="evidence" value="ECO:0007669"/>
    <property type="project" value="InterPro"/>
</dbReference>
<evidence type="ECO:0000256" key="2">
    <source>
        <dbReference type="ARBA" id="ARBA00010370"/>
    </source>
</evidence>
<keyword evidence="6 17" id="KW-0479">Metal-binding</keyword>
<dbReference type="AlphaFoldDB" id="A0A8C9DJ46"/>
<evidence type="ECO:0000313" key="25">
    <source>
        <dbReference type="Ensembl" id="ENSPSMP00000013001.1"/>
    </source>
</evidence>
<feature type="binding site" evidence="18">
    <location>
        <position position="372"/>
    </location>
    <ligand>
        <name>Ca(2+)</name>
        <dbReference type="ChEBI" id="CHEBI:29108"/>
        <label>5</label>
    </ligand>
</feature>
<dbReference type="Gene3D" id="2.110.10.10">
    <property type="entry name" value="Hemopexin-like domain"/>
    <property type="match status" value="1"/>
</dbReference>
<dbReference type="PRINTS" id="PR00138">
    <property type="entry name" value="MATRIXIN"/>
</dbReference>
<evidence type="ECO:0000256" key="5">
    <source>
        <dbReference type="ARBA" id="ARBA00022670"/>
    </source>
</evidence>
<evidence type="ECO:0000256" key="10">
    <source>
        <dbReference type="ARBA" id="ARBA00022833"/>
    </source>
</evidence>
<feature type="binding site" evidence="18">
    <location>
        <position position="199"/>
    </location>
    <ligand>
        <name>Zn(2+)</name>
        <dbReference type="ChEBI" id="CHEBI:29105"/>
        <label>1</label>
    </ligand>
</feature>
<evidence type="ECO:0000256" key="22">
    <source>
        <dbReference type="PROSITE-ProRule" id="PRU01011"/>
    </source>
</evidence>
<feature type="disulfide bond" evidence="19">
    <location>
        <begin position="271"/>
        <end position="458"/>
    </location>
</feature>
<feature type="binding site" evidence="18">
    <location>
        <position position="126"/>
    </location>
    <ligand>
        <name>Ca(2+)</name>
        <dbReference type="ChEBI" id="CHEBI:29108"/>
        <label>1</label>
    </ligand>
</feature>
<feature type="binding site" evidence="18">
    <location>
        <position position="421"/>
    </location>
    <ligand>
        <name>Ca(2+)</name>
        <dbReference type="ChEBI" id="CHEBI:29108"/>
        <label>5</label>
    </ligand>
</feature>
<evidence type="ECO:0000256" key="8">
    <source>
        <dbReference type="ARBA" id="ARBA00022737"/>
    </source>
</evidence>
<feature type="binding site" evidence="18">
    <location>
        <position position="160"/>
    </location>
    <ligand>
        <name>Ca(2+)</name>
        <dbReference type="ChEBI" id="CHEBI:29108"/>
        <label>2</label>
    </ligand>
</feature>
<reference evidence="25" key="1">
    <citation type="submission" date="2025-08" db="UniProtKB">
        <authorList>
            <consortium name="Ensembl"/>
        </authorList>
    </citation>
    <scope>IDENTIFICATION</scope>
</reference>
<feature type="repeat" description="Hemopexin" evidence="22">
    <location>
        <begin position="366"/>
        <end position="414"/>
    </location>
</feature>
<dbReference type="InterPro" id="IPR002477">
    <property type="entry name" value="Peptidoglycan-bd-like"/>
</dbReference>
<comment type="subcellular location">
    <subcellularLocation>
        <location evidence="1">Secreted</location>
        <location evidence="1">Extracellular space</location>
        <location evidence="1">Extracellular matrix</location>
    </subcellularLocation>
</comment>
<sequence>KASMPSFSLLLLLLWGLGSHGFPATLETQEQDEELVQKYLENYYNLKSGINQFRRQRNSGPVVEKLKQMQKFFGLEVTGKPDAETLKVMKKPRCGVPDVGFIELTHGSYRWRRPNLTYRIKSYTSDLSREDVDHAIGKAFELWSNATDLTFTKVFEGEADIMLSFVWGDHGDNSPFYGRGSYHLAHAFPPGQHLGGDVHFNDDETWTKDFRNYNLYHVAAHELGHSLGLNHDNHIGSLMHSSYFYYGDVLLSQRNIDAIQAIYVLQIPQACDRKLTFDAATKIRGELFLFKDRFFIRSNAYYNDDLNFISEFWPFLRDGVEAVYEVPERDVVLFFKGSKYWITKGNQLLYRYPRDIYSSFGFPERVKRIDAAVHEEETGKTHFFVANEHWRYDENRRSMDVGYPKKIIDSFPGIGTKVDAVFHDKGFLYVFQGTKQYVLDPKTKQILNLLPSNSRLNCRNN</sequence>
<protein>
    <recommendedName>
        <fullName evidence="24">Peptidase metallopeptidase domain-containing protein</fullName>
    </recommendedName>
</protein>
<dbReference type="SUPFAM" id="SSF50923">
    <property type="entry name" value="Hemopexin-like domain"/>
    <property type="match status" value="1"/>
</dbReference>
<feature type="repeat" description="Hemopexin" evidence="22">
    <location>
        <begin position="317"/>
        <end position="363"/>
    </location>
</feature>
<feature type="repeat" description="Hemopexin" evidence="22">
    <location>
        <begin position="415"/>
        <end position="453"/>
    </location>
</feature>
<feature type="binding site" evidence="18">
    <location>
        <position position="202"/>
    </location>
    <ligand>
        <name>Ca(2+)</name>
        <dbReference type="ChEBI" id="CHEBI:29108"/>
        <label>1</label>
    </ligand>
</feature>
<organism evidence="25 26">
    <name type="scientific">Prolemur simus</name>
    <name type="common">Greater bamboo lemur</name>
    <name type="synonym">Hapalemur simus</name>
    <dbReference type="NCBI Taxonomy" id="1328070"/>
    <lineage>
        <taxon>Eukaryota</taxon>
        <taxon>Metazoa</taxon>
        <taxon>Chordata</taxon>
        <taxon>Craniata</taxon>
        <taxon>Vertebrata</taxon>
        <taxon>Euteleostomi</taxon>
        <taxon>Mammalia</taxon>
        <taxon>Eutheria</taxon>
        <taxon>Euarchontoglires</taxon>
        <taxon>Primates</taxon>
        <taxon>Strepsirrhini</taxon>
        <taxon>Lemuriformes</taxon>
        <taxon>Lemuridae</taxon>
        <taxon>Prolemur</taxon>
    </lineage>
</organism>
<feature type="short sequence motif" description="Cysteine switch" evidence="21">
    <location>
        <begin position="92"/>
        <end position="99"/>
    </location>
</feature>
<keyword evidence="12" id="KW-0482">Metalloprotease</keyword>
<keyword evidence="10 17" id="KW-0862">Zinc</keyword>
<dbReference type="SUPFAM" id="SSF47090">
    <property type="entry name" value="PGBD-like"/>
    <property type="match status" value="1"/>
</dbReference>
<keyword evidence="15 19" id="KW-1015">Disulfide bond</keyword>
<dbReference type="InterPro" id="IPR021158">
    <property type="entry name" value="Pept_M10A_Zn_BS"/>
</dbReference>
<evidence type="ECO:0000256" key="1">
    <source>
        <dbReference type="ARBA" id="ARBA00004498"/>
    </source>
</evidence>
<dbReference type="SUPFAM" id="SSF55486">
    <property type="entry name" value="Metalloproteases ('zincins'), catalytic domain"/>
    <property type="match status" value="1"/>
</dbReference>
<keyword evidence="8" id="KW-0677">Repeat</keyword>
<dbReference type="Pfam" id="PF00413">
    <property type="entry name" value="Peptidase_M10"/>
    <property type="match status" value="1"/>
</dbReference>
<evidence type="ECO:0000256" key="9">
    <source>
        <dbReference type="ARBA" id="ARBA00022801"/>
    </source>
</evidence>
<evidence type="ECO:0000256" key="7">
    <source>
        <dbReference type="ARBA" id="ARBA00022729"/>
    </source>
</evidence>
<feature type="binding site" description="in inhibited form" evidence="18">
    <location>
        <position position="94"/>
    </location>
    <ligand>
        <name>Zn(2+)</name>
        <dbReference type="ChEBI" id="CHEBI:29105"/>
        <label>2</label>
        <note>catalytic</note>
    </ligand>
</feature>